<evidence type="ECO:0000256" key="2">
    <source>
        <dbReference type="ARBA" id="ARBA00022679"/>
    </source>
</evidence>
<dbReference type="OrthoDB" id="9815592at2"/>
<dbReference type="EMBL" id="FNTH01000001">
    <property type="protein sequence ID" value="SEC60328.1"/>
    <property type="molecule type" value="Genomic_DNA"/>
</dbReference>
<dbReference type="AlphaFoldDB" id="A0A1H4TVU4"/>
<dbReference type="PROSITE" id="PS00101">
    <property type="entry name" value="HEXAPEP_TRANSFERASES"/>
    <property type="match status" value="1"/>
</dbReference>
<evidence type="ECO:0000256" key="1">
    <source>
        <dbReference type="ARBA" id="ARBA00007274"/>
    </source>
</evidence>
<dbReference type="SUPFAM" id="SSF51161">
    <property type="entry name" value="Trimeric LpxA-like enzymes"/>
    <property type="match status" value="1"/>
</dbReference>
<keyword evidence="2 5" id="KW-0808">Transferase</keyword>
<dbReference type="CDD" id="cd04647">
    <property type="entry name" value="LbH_MAT_like"/>
    <property type="match status" value="1"/>
</dbReference>
<gene>
    <name evidence="5" type="ORF">SAMN05444164_2250</name>
</gene>
<dbReference type="GO" id="GO:0008374">
    <property type="term" value="F:O-acyltransferase activity"/>
    <property type="evidence" value="ECO:0007669"/>
    <property type="project" value="TreeGrafter"/>
</dbReference>
<dbReference type="PANTHER" id="PTHR23416">
    <property type="entry name" value="SIALIC ACID SYNTHASE-RELATED"/>
    <property type="match status" value="1"/>
</dbReference>
<dbReference type="InterPro" id="IPR051159">
    <property type="entry name" value="Hexapeptide_acetyltransf"/>
</dbReference>
<dbReference type="RefSeq" id="WP_092115551.1">
    <property type="nucleotide sequence ID" value="NZ_FNTH01000001.1"/>
</dbReference>
<comment type="similarity">
    <text evidence="1">Belongs to the transferase hexapeptide repeat family.</text>
</comment>
<organism evidence="5 6">
    <name type="scientific">Bradyrhizobium erythrophlei</name>
    <dbReference type="NCBI Taxonomy" id="1437360"/>
    <lineage>
        <taxon>Bacteria</taxon>
        <taxon>Pseudomonadati</taxon>
        <taxon>Pseudomonadota</taxon>
        <taxon>Alphaproteobacteria</taxon>
        <taxon>Hyphomicrobiales</taxon>
        <taxon>Nitrobacteraceae</taxon>
        <taxon>Bradyrhizobium</taxon>
    </lineage>
</organism>
<evidence type="ECO:0000313" key="5">
    <source>
        <dbReference type="EMBL" id="SEC60328.1"/>
    </source>
</evidence>
<reference evidence="5 6" key="1">
    <citation type="submission" date="2016-10" db="EMBL/GenBank/DDBJ databases">
        <authorList>
            <person name="de Groot N.N."/>
        </authorList>
    </citation>
    <scope>NUCLEOTIDE SEQUENCE [LARGE SCALE GENOMIC DNA]</scope>
    <source>
        <strain evidence="5 6">MT12</strain>
    </source>
</reference>
<accession>A0A1H4TVU4</accession>
<dbReference type="InterPro" id="IPR001451">
    <property type="entry name" value="Hexapep"/>
</dbReference>
<dbReference type="Gene3D" id="2.160.10.10">
    <property type="entry name" value="Hexapeptide repeat proteins"/>
    <property type="match status" value="1"/>
</dbReference>
<sequence>MNLDYLIQRLLGRATCRLQPDAALGRHARIRNIRGDSDKIVVGRNSRILGELLTFAHGGEIKIGEWCYVGEGTRIWSAASIEIGNRVLISHSANVFDNLTHPLRATERHQQVQQIFTHGHPSDISLDESPVKICDDAWVGAGAMVLRGVTVGQGAIVAAGAVVTRDVAPFSIVAGNPAVLLRELGPDER</sequence>
<dbReference type="InterPro" id="IPR018357">
    <property type="entry name" value="Hexapep_transf_CS"/>
</dbReference>
<proteinExistence type="inferred from homology"/>
<evidence type="ECO:0000313" key="6">
    <source>
        <dbReference type="Proteomes" id="UP000198992"/>
    </source>
</evidence>
<dbReference type="PANTHER" id="PTHR23416:SF23">
    <property type="entry name" value="ACETYLTRANSFERASE C18B11.09C-RELATED"/>
    <property type="match status" value="1"/>
</dbReference>
<name>A0A1H4TVU4_9BRAD</name>
<protein>
    <submittedName>
        <fullName evidence="5">Acetyltransferase (Isoleucine patch superfamily)</fullName>
    </submittedName>
</protein>
<dbReference type="InterPro" id="IPR011004">
    <property type="entry name" value="Trimer_LpxA-like_sf"/>
</dbReference>
<dbReference type="GO" id="GO:0005829">
    <property type="term" value="C:cytosol"/>
    <property type="evidence" value="ECO:0007669"/>
    <property type="project" value="TreeGrafter"/>
</dbReference>
<dbReference type="Pfam" id="PF00132">
    <property type="entry name" value="Hexapep"/>
    <property type="match status" value="1"/>
</dbReference>
<evidence type="ECO:0000256" key="4">
    <source>
        <dbReference type="ARBA" id="ARBA00023315"/>
    </source>
</evidence>
<keyword evidence="3" id="KW-0677">Repeat</keyword>
<evidence type="ECO:0000256" key="3">
    <source>
        <dbReference type="ARBA" id="ARBA00022737"/>
    </source>
</evidence>
<dbReference type="Proteomes" id="UP000198992">
    <property type="component" value="Unassembled WGS sequence"/>
</dbReference>
<keyword evidence="4" id="KW-0012">Acyltransferase</keyword>